<comment type="similarity">
    <text evidence="1">Belongs to the PrpF family.</text>
</comment>
<evidence type="ECO:0000313" key="4">
    <source>
        <dbReference type="RefSeq" id="WP_028313027.1"/>
    </source>
</evidence>
<sequence>MAHVPQVKIPATYIRGGTSKGVFFRLQDLPERCQQPGKARDKLLLRVIGSPDPYGKQTDGMGGATSSTSKTVILAKSSKPDHDVDYLFGQVSIDKAFVDWSGNCGNLSAAVGSFAISGGLVDPARVPENGICTVRIWQANISKTIVAHVPVTNGEVQETGDFELDGVTFPAAEVQLEFLDPADEGEGDGGGSMFPTGNLVDDLEVPGLGTLKATMINAGIPTIFVNADAIGYTGTELQDAINGDAKALAMFENLRAHGALRMGLIKELGEAAKRQHTPKIAFVAPPTTYTASSGKTVEAGEIDLCVRALSMGKLHHAMMGTAAVAIGTAAAIPGTLVNLAAGGGERAAVRFGHPSGTLRVGAEAKQADGEWTVTKAIMSRSARVLMEGFVRVPGDSF</sequence>
<gene>
    <name evidence="4" type="primary">prpF</name>
</gene>
<dbReference type="PANTHER" id="PTHR43709:SF2">
    <property type="entry name" value="DUF453 DOMAIN PROTEIN (AFU_ORTHOLOGUE AFUA_6G00360)"/>
    <property type="match status" value="1"/>
</dbReference>
<dbReference type="GO" id="GO:0016853">
    <property type="term" value="F:isomerase activity"/>
    <property type="evidence" value="ECO:0007669"/>
    <property type="project" value="UniProtKB-KW"/>
</dbReference>
<evidence type="ECO:0000256" key="2">
    <source>
        <dbReference type="ARBA" id="ARBA00023235"/>
    </source>
</evidence>
<keyword evidence="2 4" id="KW-0413">Isomerase</keyword>
<evidence type="ECO:0000313" key="3">
    <source>
        <dbReference type="Proteomes" id="UP000675920"/>
    </source>
</evidence>
<dbReference type="OrthoDB" id="9779763at2"/>
<dbReference type="InterPro" id="IPR012709">
    <property type="entry name" value="PrpF"/>
</dbReference>
<proteinExistence type="inferred from homology"/>
<reference evidence="4" key="1">
    <citation type="journal article" date="2007" name="Protein Sci.">
        <title>The three-dimensional crystal structure of the PrpF protein of Shewanella oneidensis complexed with trans-aconitate: insights into its biological function.</title>
        <authorList>
            <person name="Garvey G.S."/>
            <person name="Rocco C.J."/>
            <person name="Escalante-Semerena J.C."/>
            <person name="Rayment I."/>
        </authorList>
    </citation>
    <scope>NUCLEOTIDE SEQUENCE</scope>
</reference>
<dbReference type="Gene3D" id="3.10.310.10">
    <property type="entry name" value="Diaminopimelate Epimerase, Chain A, domain 1"/>
    <property type="match status" value="2"/>
</dbReference>
<dbReference type="InterPro" id="IPR007400">
    <property type="entry name" value="PrpF-like"/>
</dbReference>
<dbReference type="NCBIfam" id="TIGR02334">
    <property type="entry name" value="prpF"/>
    <property type="match status" value="1"/>
</dbReference>
<reference evidence="4" key="2">
    <citation type="submission" date="2025-08" db="UniProtKB">
        <authorList>
            <consortium name="RefSeq"/>
        </authorList>
    </citation>
    <scope>IDENTIFICATION</scope>
</reference>
<dbReference type="GO" id="GO:0019629">
    <property type="term" value="P:propionate catabolic process, 2-methylcitrate cycle"/>
    <property type="evidence" value="ECO:0007669"/>
    <property type="project" value="InterPro"/>
</dbReference>
<dbReference type="Proteomes" id="UP000675920">
    <property type="component" value="Unplaced"/>
</dbReference>
<keyword evidence="3" id="KW-1185">Reference proteome</keyword>
<dbReference type="AlphaFoldDB" id="A0A8B6X726"/>
<dbReference type="RefSeq" id="WP_028313027.1">
    <property type="nucleotide sequence ID" value="NZ_KI519500.1"/>
</dbReference>
<name>A0A8B6X726_9BURK</name>
<evidence type="ECO:0000256" key="1">
    <source>
        <dbReference type="ARBA" id="ARBA00007673"/>
    </source>
</evidence>
<accession>A0A8B6X726</accession>
<dbReference type="SUPFAM" id="SSF54506">
    <property type="entry name" value="Diaminopimelate epimerase-like"/>
    <property type="match status" value="2"/>
</dbReference>
<dbReference type="PANTHER" id="PTHR43709">
    <property type="entry name" value="ACONITATE ISOMERASE-RELATED"/>
    <property type="match status" value="1"/>
</dbReference>
<organism evidence="3 4">
    <name type="scientific">Derxia gummosa DSM 723</name>
    <dbReference type="NCBI Taxonomy" id="1121388"/>
    <lineage>
        <taxon>Bacteria</taxon>
        <taxon>Pseudomonadati</taxon>
        <taxon>Pseudomonadota</taxon>
        <taxon>Betaproteobacteria</taxon>
        <taxon>Burkholderiales</taxon>
        <taxon>Alcaligenaceae</taxon>
        <taxon>Derxia</taxon>
    </lineage>
</organism>
<dbReference type="FunFam" id="3.10.310.10:FF:000018">
    <property type="entry name" value="2-methylaconitate cis-trans isomerase"/>
    <property type="match status" value="1"/>
</dbReference>
<protein>
    <submittedName>
        <fullName evidence="4">2-methylaconitate cis-trans isomerase PrpF</fullName>
    </submittedName>
</protein>
<dbReference type="Pfam" id="PF04303">
    <property type="entry name" value="PrpF"/>
    <property type="match status" value="1"/>
</dbReference>